<evidence type="ECO:0000313" key="3">
    <source>
        <dbReference type="Proteomes" id="UP000619041"/>
    </source>
</evidence>
<evidence type="ECO:0000313" key="2">
    <source>
        <dbReference type="EMBL" id="GGE01066.1"/>
    </source>
</evidence>
<sequence>MRSAALTTVLLLFALSGCDGEKKDAAGERKSAAGQVLGGSISDDMLPLATVQSQNPPASGDASRDEKGASSGTPVRDRKDEARPASSRAAAGAAAEPGAAVPAEATE</sequence>
<feature type="compositionally biased region" description="Low complexity" evidence="1">
    <location>
        <begin position="84"/>
        <end position="107"/>
    </location>
</feature>
<protein>
    <recommendedName>
        <fullName evidence="4">Lipoprotein</fullName>
    </recommendedName>
</protein>
<feature type="compositionally biased region" description="Basic and acidic residues" evidence="1">
    <location>
        <begin position="21"/>
        <end position="31"/>
    </location>
</feature>
<evidence type="ECO:0008006" key="4">
    <source>
        <dbReference type="Google" id="ProtNLM"/>
    </source>
</evidence>
<name>A0ABQ1SCN1_9SPHN</name>
<comment type="caution">
    <text evidence="2">The sequence shown here is derived from an EMBL/GenBank/DDBJ whole genome shotgun (WGS) entry which is preliminary data.</text>
</comment>
<reference evidence="3" key="1">
    <citation type="journal article" date="2019" name="Int. J. Syst. Evol. Microbiol.">
        <title>The Global Catalogue of Microorganisms (GCM) 10K type strain sequencing project: providing services to taxonomists for standard genome sequencing and annotation.</title>
        <authorList>
            <consortium name="The Broad Institute Genomics Platform"/>
            <consortium name="The Broad Institute Genome Sequencing Center for Infectious Disease"/>
            <person name="Wu L."/>
            <person name="Ma J."/>
        </authorList>
    </citation>
    <scope>NUCLEOTIDE SEQUENCE [LARGE SCALE GENOMIC DNA]</scope>
    <source>
        <strain evidence="3">CGMCC 1.15959</strain>
    </source>
</reference>
<accession>A0ABQ1SCN1</accession>
<evidence type="ECO:0000256" key="1">
    <source>
        <dbReference type="SAM" id="MobiDB-lite"/>
    </source>
</evidence>
<organism evidence="2 3">
    <name type="scientific">Tsuneonella deserti</name>
    <dbReference type="NCBI Taxonomy" id="2035528"/>
    <lineage>
        <taxon>Bacteria</taxon>
        <taxon>Pseudomonadati</taxon>
        <taxon>Pseudomonadota</taxon>
        <taxon>Alphaproteobacteria</taxon>
        <taxon>Sphingomonadales</taxon>
        <taxon>Erythrobacteraceae</taxon>
        <taxon>Tsuneonella</taxon>
    </lineage>
</organism>
<feature type="region of interest" description="Disordered" evidence="1">
    <location>
        <begin position="21"/>
        <end position="107"/>
    </location>
</feature>
<dbReference type="Proteomes" id="UP000619041">
    <property type="component" value="Unassembled WGS sequence"/>
</dbReference>
<keyword evidence="3" id="KW-1185">Reference proteome</keyword>
<dbReference type="PROSITE" id="PS51257">
    <property type="entry name" value="PROKAR_LIPOPROTEIN"/>
    <property type="match status" value="1"/>
</dbReference>
<dbReference type="EMBL" id="BMKL01000001">
    <property type="protein sequence ID" value="GGE01066.1"/>
    <property type="molecule type" value="Genomic_DNA"/>
</dbReference>
<gene>
    <name evidence="2" type="ORF">GCM10011515_21050</name>
</gene>
<proteinExistence type="predicted"/>
<dbReference type="RefSeq" id="WP_188645096.1">
    <property type="nucleotide sequence ID" value="NZ_BMKL01000001.1"/>
</dbReference>